<dbReference type="Proteomes" id="UP000275394">
    <property type="component" value="Unassembled WGS sequence"/>
</dbReference>
<dbReference type="InterPro" id="IPR036465">
    <property type="entry name" value="vWFA_dom_sf"/>
</dbReference>
<keyword evidence="4" id="KW-1185">Reference proteome</keyword>
<dbReference type="PROSITE" id="PS51257">
    <property type="entry name" value="PROKAR_LIPOPROTEIN"/>
    <property type="match status" value="1"/>
</dbReference>
<name>A0A3N2DDT2_9GAMM</name>
<dbReference type="PANTHER" id="PTHR10579">
    <property type="entry name" value="CALCIUM-ACTIVATED CHLORIDE CHANNEL REGULATOR"/>
    <property type="match status" value="1"/>
</dbReference>
<feature type="signal peptide" evidence="1">
    <location>
        <begin position="1"/>
        <end position="34"/>
    </location>
</feature>
<dbReference type="Pfam" id="PF12034">
    <property type="entry name" value="YfbK_C"/>
    <property type="match status" value="1"/>
</dbReference>
<dbReference type="InterPro" id="IPR051266">
    <property type="entry name" value="CLCR"/>
</dbReference>
<comment type="caution">
    <text evidence="3">The sequence shown here is derived from an EMBL/GenBank/DDBJ whole genome shotgun (WGS) entry which is preliminary data.</text>
</comment>
<dbReference type="PANTHER" id="PTHR10579:SF43">
    <property type="entry name" value="ZINC FINGER (C3HC4-TYPE RING FINGER) FAMILY PROTEIN"/>
    <property type="match status" value="1"/>
</dbReference>
<dbReference type="CDD" id="cd01465">
    <property type="entry name" value="vWA_subgroup"/>
    <property type="match status" value="1"/>
</dbReference>
<dbReference type="Pfam" id="PF12450">
    <property type="entry name" value="vWF_A"/>
    <property type="match status" value="1"/>
</dbReference>
<accession>A0A3N2DDT2</accession>
<dbReference type="PROSITE" id="PS50234">
    <property type="entry name" value="VWFA"/>
    <property type="match status" value="1"/>
</dbReference>
<protein>
    <submittedName>
        <fullName evidence="3">Ca-activated chloride channel family protein</fullName>
    </submittedName>
</protein>
<evidence type="ECO:0000259" key="2">
    <source>
        <dbReference type="PROSITE" id="PS50234"/>
    </source>
</evidence>
<sequence length="560" mass="60511">MKIGPALPPLSTLVSVLCLAAATSLLGGCGSEQAADERNNAVDYSARPLPAKLSAQADEARESIGAAPMFKAKPRIGVMPVQYQSPELAGDRYAKAESSRVHSVAEAPLTTFSIDVDTASYANVRRFVVNGRLPPKGAVRAEEFINYFTYGFSQSAKASAASPFKLSYEVAKSPWNSDRQLLMLALDSSAVELVHKPSNLVFLLDVSGSMNSPDRLPLVRRSLKMLLTQLDDQDRVAIVVYAGAAGVVLEPTRANERATIVGALEQLSAGGSTNGGEGLRQAYRLAQQAFIEGGNNRVILATDGDFNVGVSGTDELRELVQRQAKQGVELTVLGFGRGNYNDQMMEQISNWGNGNAAYIDTLLEARKVLVEQLGATLQTVASDVKIQLEFNPQQVTEYRLIGYQNRMLANEDFNNDKVDAGEIGAGHTVTAIYELTLTGAKQPWLPALHYAKGEAESSQASATEYGLMKLRYKLPGQSQSRLVSFPLRVQTETVGSVDFNFAAAVAAYAERLCCDKYLGDFAYAAIEQLAQQGRGDDIAGYRAEFIRLVQQTALIEGVED</sequence>
<proteinExistence type="predicted"/>
<keyword evidence="1" id="KW-0732">Signal</keyword>
<dbReference type="InterPro" id="IPR021908">
    <property type="entry name" value="YfbK_C"/>
</dbReference>
<feature type="chain" id="PRO_5018084563" evidence="1">
    <location>
        <begin position="35"/>
        <end position="560"/>
    </location>
</feature>
<dbReference type="InterPro" id="IPR002035">
    <property type="entry name" value="VWF_A"/>
</dbReference>
<gene>
    <name evidence="3" type="ORF">EDC56_3620</name>
</gene>
<evidence type="ECO:0000313" key="4">
    <source>
        <dbReference type="Proteomes" id="UP000275394"/>
    </source>
</evidence>
<dbReference type="Pfam" id="PF00092">
    <property type="entry name" value="VWA"/>
    <property type="match status" value="1"/>
</dbReference>
<dbReference type="EMBL" id="RKHR01000008">
    <property type="protein sequence ID" value="ROR97951.1"/>
    <property type="molecule type" value="Genomic_DNA"/>
</dbReference>
<evidence type="ECO:0000313" key="3">
    <source>
        <dbReference type="EMBL" id="ROR97951.1"/>
    </source>
</evidence>
<dbReference type="Gene3D" id="3.40.50.410">
    <property type="entry name" value="von Willebrand factor, type A domain"/>
    <property type="match status" value="1"/>
</dbReference>
<dbReference type="SUPFAM" id="SSF53300">
    <property type="entry name" value="vWA-like"/>
    <property type="match status" value="1"/>
</dbReference>
<dbReference type="InterPro" id="IPR022156">
    <property type="entry name" value="Uncharacterised_YfbK_N"/>
</dbReference>
<organism evidence="3 4">
    <name type="scientific">Sinobacterium caligoides</name>
    <dbReference type="NCBI Taxonomy" id="933926"/>
    <lineage>
        <taxon>Bacteria</taxon>
        <taxon>Pseudomonadati</taxon>
        <taxon>Pseudomonadota</taxon>
        <taxon>Gammaproteobacteria</taxon>
        <taxon>Cellvibrionales</taxon>
        <taxon>Spongiibacteraceae</taxon>
        <taxon>Sinobacterium</taxon>
    </lineage>
</organism>
<reference evidence="3 4" key="1">
    <citation type="submission" date="2018-11" db="EMBL/GenBank/DDBJ databases">
        <title>Genomic Encyclopedia of Type Strains, Phase IV (KMG-IV): sequencing the most valuable type-strain genomes for metagenomic binning, comparative biology and taxonomic classification.</title>
        <authorList>
            <person name="Goeker M."/>
        </authorList>
    </citation>
    <scope>NUCLEOTIDE SEQUENCE [LARGE SCALE GENOMIC DNA]</scope>
    <source>
        <strain evidence="3 4">DSM 100316</strain>
    </source>
</reference>
<dbReference type="AlphaFoldDB" id="A0A3N2DDT2"/>
<evidence type="ECO:0000256" key="1">
    <source>
        <dbReference type="SAM" id="SignalP"/>
    </source>
</evidence>
<feature type="domain" description="VWFA" evidence="2">
    <location>
        <begin position="199"/>
        <end position="384"/>
    </location>
</feature>
<dbReference type="SMART" id="SM00327">
    <property type="entry name" value="VWA"/>
    <property type="match status" value="1"/>
</dbReference>